<dbReference type="PRINTS" id="PR00452">
    <property type="entry name" value="SH3DOMAIN"/>
</dbReference>
<evidence type="ECO:0000256" key="1">
    <source>
        <dbReference type="ARBA" id="ARBA00022443"/>
    </source>
</evidence>
<keyword evidence="1 2" id="KW-0728">SH3 domain</keyword>
<dbReference type="PANTHER" id="PTHR14167">
    <property type="entry name" value="SH3 DOMAIN-CONTAINING"/>
    <property type="match status" value="1"/>
</dbReference>
<evidence type="ECO:0000256" key="2">
    <source>
        <dbReference type="PROSITE-ProRule" id="PRU00192"/>
    </source>
</evidence>
<feature type="domain" description="SH3" evidence="4">
    <location>
        <begin position="113"/>
        <end position="176"/>
    </location>
</feature>
<dbReference type="Pfam" id="PF00018">
    <property type="entry name" value="SH3_1"/>
    <property type="match status" value="1"/>
</dbReference>
<accession>A0ABM1D5J5</accession>
<sequence length="203" mass="22756">MVLPARASATEARSAPDARSCPEAAGPLLLRKPYFGSQWLSHGCLKVPTLSQLPYGKALYSYEGKEPGDLKFNKGDVILLRRRVDEHWYHGELQGARGFLPASYIQCVRPWPQALPQGKALYDFEMKDRDQDKDCLTFTKDEVLTVIRRVDDNWAEGMLGDKIGIFPLLYVEGCGLCRAQPHTIACGALVQPQHCLRCSETDF</sequence>
<proteinExistence type="predicted"/>
<reference evidence="6" key="1">
    <citation type="submission" date="2025-08" db="UniProtKB">
        <authorList>
            <consortium name="RefSeq"/>
        </authorList>
    </citation>
    <scope>IDENTIFICATION</scope>
</reference>
<dbReference type="InterPro" id="IPR050384">
    <property type="entry name" value="Endophilin_SH3RF"/>
</dbReference>
<organism evidence="5 6">
    <name type="scientific">Ceratotherium simum simum</name>
    <name type="common">Southern white rhinoceros</name>
    <dbReference type="NCBI Taxonomy" id="73337"/>
    <lineage>
        <taxon>Eukaryota</taxon>
        <taxon>Metazoa</taxon>
        <taxon>Chordata</taxon>
        <taxon>Craniata</taxon>
        <taxon>Vertebrata</taxon>
        <taxon>Euteleostomi</taxon>
        <taxon>Mammalia</taxon>
        <taxon>Eutheria</taxon>
        <taxon>Laurasiatheria</taxon>
        <taxon>Perissodactyla</taxon>
        <taxon>Rhinocerotidae</taxon>
        <taxon>Ceratotherium</taxon>
    </lineage>
</organism>
<feature type="domain" description="SH3" evidence="4">
    <location>
        <begin position="51"/>
        <end position="110"/>
    </location>
</feature>
<evidence type="ECO:0000259" key="4">
    <source>
        <dbReference type="PROSITE" id="PS50002"/>
    </source>
</evidence>
<dbReference type="GeneID" id="106802723"/>
<dbReference type="RefSeq" id="XP_014647076.1">
    <property type="nucleotide sequence ID" value="XM_014791590.1"/>
</dbReference>
<dbReference type="Pfam" id="PF14604">
    <property type="entry name" value="SH3_9"/>
    <property type="match status" value="1"/>
</dbReference>
<dbReference type="PROSITE" id="PS50002">
    <property type="entry name" value="SH3"/>
    <property type="match status" value="2"/>
</dbReference>
<evidence type="ECO:0000313" key="5">
    <source>
        <dbReference type="Proteomes" id="UP000694910"/>
    </source>
</evidence>
<evidence type="ECO:0000256" key="3">
    <source>
        <dbReference type="SAM" id="MobiDB-lite"/>
    </source>
</evidence>
<dbReference type="InterPro" id="IPR036028">
    <property type="entry name" value="SH3-like_dom_sf"/>
</dbReference>
<feature type="region of interest" description="Disordered" evidence="3">
    <location>
        <begin position="1"/>
        <end position="20"/>
    </location>
</feature>
<dbReference type="PANTHER" id="PTHR14167:SF62">
    <property type="entry name" value="E3 UBIQUITIN-PROTEIN LIGASE SH3RF3"/>
    <property type="match status" value="1"/>
</dbReference>
<dbReference type="SUPFAM" id="SSF50044">
    <property type="entry name" value="SH3-domain"/>
    <property type="match status" value="2"/>
</dbReference>
<name>A0ABM1D5J5_CERSS</name>
<dbReference type="PRINTS" id="PR00499">
    <property type="entry name" value="P67PHOX"/>
</dbReference>
<keyword evidence="5" id="KW-1185">Reference proteome</keyword>
<dbReference type="InterPro" id="IPR001452">
    <property type="entry name" value="SH3_domain"/>
</dbReference>
<dbReference type="Gene3D" id="2.30.30.40">
    <property type="entry name" value="SH3 Domains"/>
    <property type="match status" value="2"/>
</dbReference>
<protein>
    <submittedName>
        <fullName evidence="6">SH3 domain-containing RING finger protein 3-like</fullName>
    </submittedName>
</protein>
<dbReference type="Proteomes" id="UP000694910">
    <property type="component" value="Unplaced"/>
</dbReference>
<gene>
    <name evidence="6" type="primary">LOC106802723</name>
</gene>
<dbReference type="SMART" id="SM00326">
    <property type="entry name" value="SH3"/>
    <property type="match status" value="2"/>
</dbReference>
<evidence type="ECO:0000313" key="6">
    <source>
        <dbReference type="RefSeq" id="XP_014647076.1"/>
    </source>
</evidence>